<dbReference type="EMBL" id="BMJO01000003">
    <property type="protein sequence ID" value="GGE52265.1"/>
    <property type="molecule type" value="Genomic_DNA"/>
</dbReference>
<evidence type="ECO:0000313" key="2">
    <source>
        <dbReference type="EMBL" id="GGE52265.1"/>
    </source>
</evidence>
<accession>A0A4V2RZY6</accession>
<name>A0A4V2RZY6_9SPHI</name>
<dbReference type="AlphaFoldDB" id="A0A4V2RZY6"/>
<dbReference type="EMBL" id="SLWO01000002">
    <property type="protein sequence ID" value="TCO28850.1"/>
    <property type="molecule type" value="Genomic_DNA"/>
</dbReference>
<protein>
    <submittedName>
        <fullName evidence="3">GDSL-like lipase/acylhydrolase family protein</fullName>
    </submittedName>
</protein>
<comment type="caution">
    <text evidence="3">The sequence shown here is derived from an EMBL/GenBank/DDBJ whole genome shotgun (WGS) entry which is preliminary data.</text>
</comment>
<reference evidence="2" key="4">
    <citation type="submission" date="2024-05" db="EMBL/GenBank/DDBJ databases">
        <authorList>
            <person name="Sun Q."/>
            <person name="Zhou Y."/>
        </authorList>
    </citation>
    <scope>NUCLEOTIDE SEQUENCE</scope>
    <source>
        <strain evidence="2">CGMCC 1.15644</strain>
    </source>
</reference>
<dbReference type="InterPro" id="IPR051532">
    <property type="entry name" value="Ester_Hydrolysis_Enzymes"/>
</dbReference>
<dbReference type="Proteomes" id="UP000622648">
    <property type="component" value="Unassembled WGS sequence"/>
</dbReference>
<proteinExistence type="predicted"/>
<organism evidence="3 4">
    <name type="scientific">Pedobacter psychrotolerans</name>
    <dbReference type="NCBI Taxonomy" id="1843235"/>
    <lineage>
        <taxon>Bacteria</taxon>
        <taxon>Pseudomonadati</taxon>
        <taxon>Bacteroidota</taxon>
        <taxon>Sphingobacteriia</taxon>
        <taxon>Sphingobacteriales</taxon>
        <taxon>Sphingobacteriaceae</taxon>
        <taxon>Pedobacter</taxon>
    </lineage>
</organism>
<evidence type="ECO:0000259" key="1">
    <source>
        <dbReference type="Pfam" id="PF13472"/>
    </source>
</evidence>
<dbReference type="Gene3D" id="3.40.50.1110">
    <property type="entry name" value="SGNH hydrolase"/>
    <property type="match status" value="1"/>
</dbReference>
<dbReference type="Pfam" id="PF13472">
    <property type="entry name" value="Lipase_GDSL_2"/>
    <property type="match status" value="1"/>
</dbReference>
<dbReference type="SUPFAM" id="SSF52266">
    <property type="entry name" value="SGNH hydrolase"/>
    <property type="match status" value="1"/>
</dbReference>
<reference evidence="3 4" key="3">
    <citation type="submission" date="2019-03" db="EMBL/GenBank/DDBJ databases">
        <title>Genomic Encyclopedia of Type Strains, Phase IV (KMG-IV): sequencing the most valuable type-strain genomes for metagenomic binning, comparative biology and taxonomic classification.</title>
        <authorList>
            <person name="Goeker M."/>
        </authorList>
    </citation>
    <scope>NUCLEOTIDE SEQUENCE [LARGE SCALE GENOMIC DNA]</scope>
    <source>
        <strain evidence="3 4">DSM 103236</strain>
    </source>
</reference>
<sequence>MIYNKGVVLITLFLLFARLAYSQQQDLDMRYKDFIDLETYMHPFWSSTQIVDETVMVIRDGEQNFATLLFPAMEITAVRSTDHSIKYINGKDWILKKGKLVILPGSKVPYFNRSDLVFTEKKAGLSMTGKADSSYVLFKEGLYFQSRQLAVTYKRQRNAHWLGPVPAVNKDALPNTRLKLKKRLPMKICFFGNSIEVGYNSSGLMNGAPYMPTWPELVRWKLGSHFQSEIIYSNPSVAGKMASWGAENVVKLAATQQPDLLIIGFGMNDGASQVSPDEYLKHIRQIIARTLEVSPATEFILLAPMLANPDATQNGLQEQYIHELKKLSGKQVVTADMTGVHRALLKRKNYQDMTGNNVNHPNDYLSRWYAQMICGIFIKSK</sequence>
<keyword evidence="5" id="KW-1185">Reference proteome</keyword>
<evidence type="ECO:0000313" key="5">
    <source>
        <dbReference type="Proteomes" id="UP000622648"/>
    </source>
</evidence>
<dbReference type="CDD" id="cd00229">
    <property type="entry name" value="SGNH_hydrolase"/>
    <property type="match status" value="1"/>
</dbReference>
<feature type="domain" description="SGNH hydrolase-type esterase" evidence="1">
    <location>
        <begin position="190"/>
        <end position="363"/>
    </location>
</feature>
<evidence type="ECO:0000313" key="4">
    <source>
        <dbReference type="Proteomes" id="UP000295684"/>
    </source>
</evidence>
<dbReference type="PANTHER" id="PTHR30383">
    <property type="entry name" value="THIOESTERASE 1/PROTEASE 1/LYSOPHOSPHOLIPASE L1"/>
    <property type="match status" value="1"/>
</dbReference>
<reference evidence="5" key="2">
    <citation type="journal article" date="2019" name="Int. J. Syst. Evol. Microbiol.">
        <title>The Global Catalogue of Microorganisms (GCM) 10K type strain sequencing project: providing services to taxonomists for standard genome sequencing and annotation.</title>
        <authorList>
            <consortium name="The Broad Institute Genomics Platform"/>
            <consortium name="The Broad Institute Genome Sequencing Center for Infectious Disease"/>
            <person name="Wu L."/>
            <person name="Ma J."/>
        </authorList>
    </citation>
    <scope>NUCLEOTIDE SEQUENCE [LARGE SCALE GENOMIC DNA]</scope>
    <source>
        <strain evidence="5">CGMCC 1.15644</strain>
    </source>
</reference>
<gene>
    <name evidence="3" type="ORF">EV200_102267</name>
    <name evidence="2" type="ORF">GCM10011413_18210</name>
</gene>
<reference evidence="2" key="1">
    <citation type="journal article" date="2014" name="Int. J. Syst. Evol. Microbiol.">
        <title>Complete genome of a new Firmicutes species belonging to the dominant human colonic microbiota ('Ruminococcus bicirculans') reveals two chromosomes and a selective capacity to utilize plant glucans.</title>
        <authorList>
            <consortium name="NISC Comparative Sequencing Program"/>
            <person name="Wegmann U."/>
            <person name="Louis P."/>
            <person name="Goesmann A."/>
            <person name="Henrissat B."/>
            <person name="Duncan S.H."/>
            <person name="Flint H.J."/>
        </authorList>
    </citation>
    <scope>NUCLEOTIDE SEQUENCE</scope>
    <source>
        <strain evidence="2">CGMCC 1.15644</strain>
    </source>
</reference>
<dbReference type="InterPro" id="IPR013830">
    <property type="entry name" value="SGNH_hydro"/>
</dbReference>
<dbReference type="OrthoDB" id="9794725at2"/>
<dbReference type="RefSeq" id="WP_132529904.1">
    <property type="nucleotide sequence ID" value="NZ_BMJO01000003.1"/>
</dbReference>
<dbReference type="GO" id="GO:0016788">
    <property type="term" value="F:hydrolase activity, acting on ester bonds"/>
    <property type="evidence" value="ECO:0007669"/>
    <property type="project" value="UniProtKB-ARBA"/>
</dbReference>
<keyword evidence="3" id="KW-0378">Hydrolase</keyword>
<evidence type="ECO:0000313" key="3">
    <source>
        <dbReference type="EMBL" id="TCO28850.1"/>
    </source>
</evidence>
<dbReference type="Proteomes" id="UP000295684">
    <property type="component" value="Unassembled WGS sequence"/>
</dbReference>
<dbReference type="InterPro" id="IPR036514">
    <property type="entry name" value="SGNH_hydro_sf"/>
</dbReference>